<accession>A0A4D6KQ77</accession>
<dbReference type="PANTHER" id="PTHR33248">
    <property type="entry name" value="ZINC ION-BINDING PROTEIN"/>
    <property type="match status" value="1"/>
</dbReference>
<evidence type="ECO:0000259" key="6">
    <source>
        <dbReference type="PROSITE" id="PS51999"/>
    </source>
</evidence>
<proteinExistence type="predicted"/>
<dbReference type="Proteomes" id="UP000501690">
    <property type="component" value="Linkage Group LG1"/>
</dbReference>
<dbReference type="GO" id="GO:0008270">
    <property type="term" value="F:zinc ion binding"/>
    <property type="evidence" value="ECO:0007669"/>
    <property type="project" value="UniProtKB-KW"/>
</dbReference>
<evidence type="ECO:0000256" key="3">
    <source>
        <dbReference type="ARBA" id="ARBA00022833"/>
    </source>
</evidence>
<dbReference type="AlphaFoldDB" id="A0A4D6KQ77"/>
<evidence type="ECO:0000256" key="2">
    <source>
        <dbReference type="ARBA" id="ARBA00022771"/>
    </source>
</evidence>
<keyword evidence="5" id="KW-0472">Membrane</keyword>
<gene>
    <name evidence="7" type="ORF">DEO72_LG1g2456</name>
</gene>
<keyword evidence="2 4" id="KW-0863">Zinc-finger</keyword>
<protein>
    <submittedName>
        <fullName evidence="7">AP endonuclease 2</fullName>
    </submittedName>
</protein>
<keyword evidence="8" id="KW-1185">Reference proteome</keyword>
<evidence type="ECO:0000256" key="5">
    <source>
        <dbReference type="SAM" id="Phobius"/>
    </source>
</evidence>
<keyword evidence="1" id="KW-0479">Metal-binding</keyword>
<sequence>MSLCHSCSSCTCNGWGKKNPSLSSRGVGGSRSLGSQPLCYCGEKSVLRTAKTVKNRGKQFWGCSKYKSGNEDGGCNYFKWWTEDGIEEIGNSENCEGRGEIMVKTEESDGDRKTIINLEKSVAIFEKWMKVLIEMVIFVCVVNVIVLSVLIKNA</sequence>
<dbReference type="PROSITE" id="PS51999">
    <property type="entry name" value="ZF_GRF"/>
    <property type="match status" value="1"/>
</dbReference>
<evidence type="ECO:0000256" key="1">
    <source>
        <dbReference type="ARBA" id="ARBA00022723"/>
    </source>
</evidence>
<feature type="transmembrane region" description="Helical" evidence="5">
    <location>
        <begin position="131"/>
        <end position="151"/>
    </location>
</feature>
<dbReference type="InterPro" id="IPR010666">
    <property type="entry name" value="Znf_GRF"/>
</dbReference>
<organism evidence="7 8">
    <name type="scientific">Vigna unguiculata</name>
    <name type="common">Cowpea</name>
    <dbReference type="NCBI Taxonomy" id="3917"/>
    <lineage>
        <taxon>Eukaryota</taxon>
        <taxon>Viridiplantae</taxon>
        <taxon>Streptophyta</taxon>
        <taxon>Embryophyta</taxon>
        <taxon>Tracheophyta</taxon>
        <taxon>Spermatophyta</taxon>
        <taxon>Magnoliopsida</taxon>
        <taxon>eudicotyledons</taxon>
        <taxon>Gunneridae</taxon>
        <taxon>Pentapetalae</taxon>
        <taxon>rosids</taxon>
        <taxon>fabids</taxon>
        <taxon>Fabales</taxon>
        <taxon>Fabaceae</taxon>
        <taxon>Papilionoideae</taxon>
        <taxon>50 kb inversion clade</taxon>
        <taxon>NPAAA clade</taxon>
        <taxon>indigoferoid/millettioid clade</taxon>
        <taxon>Phaseoleae</taxon>
        <taxon>Vigna</taxon>
    </lineage>
</organism>
<name>A0A4D6KQ77_VIGUN</name>
<keyword evidence="7" id="KW-0378">Hydrolase</keyword>
<evidence type="ECO:0000313" key="7">
    <source>
        <dbReference type="EMBL" id="QCD78820.1"/>
    </source>
</evidence>
<keyword evidence="3" id="KW-0862">Zinc</keyword>
<feature type="domain" description="GRF-type" evidence="6">
    <location>
        <begin position="39"/>
        <end position="84"/>
    </location>
</feature>
<keyword evidence="5" id="KW-0812">Transmembrane</keyword>
<evidence type="ECO:0000256" key="4">
    <source>
        <dbReference type="PROSITE-ProRule" id="PRU01343"/>
    </source>
</evidence>
<dbReference type="EMBL" id="CP039345">
    <property type="protein sequence ID" value="QCD78820.1"/>
    <property type="molecule type" value="Genomic_DNA"/>
</dbReference>
<reference evidence="7 8" key="1">
    <citation type="submission" date="2019-04" db="EMBL/GenBank/DDBJ databases">
        <title>An improved genome assembly and genetic linkage map for asparagus bean, Vigna unguiculata ssp. sesquipedialis.</title>
        <authorList>
            <person name="Xia Q."/>
            <person name="Zhang R."/>
            <person name="Dong Y."/>
        </authorList>
    </citation>
    <scope>NUCLEOTIDE SEQUENCE [LARGE SCALE GENOMIC DNA]</scope>
    <source>
        <tissue evidence="7">Leaf</tissue>
    </source>
</reference>
<evidence type="ECO:0000313" key="8">
    <source>
        <dbReference type="Proteomes" id="UP000501690"/>
    </source>
</evidence>
<keyword evidence="7" id="KW-0255">Endonuclease</keyword>
<keyword evidence="5" id="KW-1133">Transmembrane helix</keyword>
<dbReference type="Pfam" id="PF06839">
    <property type="entry name" value="Zn_ribbon_GRF"/>
    <property type="match status" value="1"/>
</dbReference>
<keyword evidence="7" id="KW-0540">Nuclease</keyword>
<dbReference type="GO" id="GO:0004519">
    <property type="term" value="F:endonuclease activity"/>
    <property type="evidence" value="ECO:0007669"/>
    <property type="project" value="UniProtKB-KW"/>
</dbReference>